<dbReference type="PANTHER" id="PTHR36920">
    <property type="match status" value="1"/>
</dbReference>
<sequence length="72" mass="8462">MNYWRQLRSVIRFAQRQAVSGDIATVHHLPPTLMAQYYFGDRQDKLRPYMGVGVNYTTFFDEKFNQKGKDTG</sequence>
<dbReference type="Pfam" id="PF03922">
    <property type="entry name" value="OmpW"/>
    <property type="match status" value="1"/>
</dbReference>
<evidence type="ECO:0000313" key="1">
    <source>
        <dbReference type="EMBL" id="VEA73944.1"/>
    </source>
</evidence>
<name>A0A3S4GGN2_SERRU</name>
<dbReference type="SUPFAM" id="SSF56925">
    <property type="entry name" value="OMPA-like"/>
    <property type="match status" value="1"/>
</dbReference>
<organism evidence="1 2">
    <name type="scientific">Serratia rubidaea</name>
    <name type="common">Serratia marinorubra</name>
    <dbReference type="NCBI Taxonomy" id="61652"/>
    <lineage>
        <taxon>Bacteria</taxon>
        <taxon>Pseudomonadati</taxon>
        <taxon>Pseudomonadota</taxon>
        <taxon>Gammaproteobacteria</taxon>
        <taxon>Enterobacterales</taxon>
        <taxon>Yersiniaceae</taxon>
        <taxon>Serratia</taxon>
    </lineage>
</organism>
<dbReference type="InterPro" id="IPR005618">
    <property type="entry name" value="OMPW"/>
</dbReference>
<dbReference type="GO" id="GO:0055085">
    <property type="term" value="P:transmembrane transport"/>
    <property type="evidence" value="ECO:0007669"/>
    <property type="project" value="TreeGrafter"/>
</dbReference>
<dbReference type="InterPro" id="IPR011250">
    <property type="entry name" value="OMP/PagP_B-barrel"/>
</dbReference>
<dbReference type="STRING" id="61652.AXX16_2700"/>
<accession>A0A3S4GGN2</accession>
<dbReference type="Gene3D" id="2.40.160.20">
    <property type="match status" value="1"/>
</dbReference>
<dbReference type="GO" id="GO:0009279">
    <property type="term" value="C:cell outer membrane"/>
    <property type="evidence" value="ECO:0007669"/>
    <property type="project" value="TreeGrafter"/>
</dbReference>
<dbReference type="PANTHER" id="PTHR36920:SF1">
    <property type="entry name" value="OUTER MEMBRANE PROTEIN W"/>
    <property type="match status" value="1"/>
</dbReference>
<evidence type="ECO:0000313" key="2">
    <source>
        <dbReference type="Proteomes" id="UP000271603"/>
    </source>
</evidence>
<protein>
    <submittedName>
        <fullName evidence="1">Outer membrane protein W</fullName>
    </submittedName>
</protein>
<gene>
    <name evidence="1" type="primary">ompW_2</name>
    <name evidence="1" type="ORF">NCTC9419_05580</name>
</gene>
<proteinExistence type="predicted"/>
<dbReference type="EMBL" id="LR134155">
    <property type="protein sequence ID" value="VEA73944.1"/>
    <property type="molecule type" value="Genomic_DNA"/>
</dbReference>
<dbReference type="AlphaFoldDB" id="A0A3S4GGN2"/>
<reference evidence="1 2" key="1">
    <citation type="submission" date="2018-12" db="EMBL/GenBank/DDBJ databases">
        <authorList>
            <consortium name="Pathogen Informatics"/>
        </authorList>
    </citation>
    <scope>NUCLEOTIDE SEQUENCE [LARGE SCALE GENOMIC DNA]</scope>
    <source>
        <strain evidence="1 2">NCTC9419</strain>
    </source>
</reference>
<dbReference type="Proteomes" id="UP000271603">
    <property type="component" value="Chromosome"/>
</dbReference>